<evidence type="ECO:0000256" key="1">
    <source>
        <dbReference type="ARBA" id="ARBA00010994"/>
    </source>
</evidence>
<dbReference type="GO" id="GO:0015631">
    <property type="term" value="F:tubulin binding"/>
    <property type="evidence" value="ECO:0007669"/>
    <property type="project" value="InterPro"/>
</dbReference>
<comment type="similarity">
    <text evidence="1">Belongs to the TPPP family.</text>
</comment>
<sequence>MHDAVSLAHAYTYFMEESFYAFCDSVKKGSTTCTDKTLKKICTDCNIYCKGMDQNRVDIQFRKHLGAGRRDVDFEGFCAFLEGDLADAYMDARHMDHDAAVAELQSKVAKGQPSAHGATSVSKDSATARLTDHRGYTGSHKERFDLESGKGKGKEGRENLPDKKAQQGYVANYKNLDKYDQLHKN</sequence>
<dbReference type="SUPFAM" id="SSF47473">
    <property type="entry name" value="EF-hand"/>
    <property type="match status" value="1"/>
</dbReference>
<proteinExistence type="inferred from homology"/>
<dbReference type="Gene3D" id="1.10.238.10">
    <property type="entry name" value="EF-hand"/>
    <property type="match status" value="1"/>
</dbReference>
<dbReference type="GO" id="GO:0001578">
    <property type="term" value="P:microtubule bundle formation"/>
    <property type="evidence" value="ECO:0007669"/>
    <property type="project" value="TreeGrafter"/>
</dbReference>
<protein>
    <submittedName>
        <fullName evidence="3 5">Tubulin polymerization promoting protein family</fullName>
    </submittedName>
</protein>
<evidence type="ECO:0000313" key="4">
    <source>
        <dbReference type="Proteomes" id="UP000492820"/>
    </source>
</evidence>
<dbReference type="InterPro" id="IPR011992">
    <property type="entry name" value="EF-hand-dom_pair"/>
</dbReference>
<dbReference type="PANTHER" id="PTHR12932:SF9">
    <property type="entry name" value="TUBULIN POLYMERIZATION-PROMOTING PROTEIN HOMOLOG"/>
    <property type="match status" value="1"/>
</dbReference>
<dbReference type="GO" id="GO:0005874">
    <property type="term" value="C:microtubule"/>
    <property type="evidence" value="ECO:0007669"/>
    <property type="project" value="TreeGrafter"/>
</dbReference>
<feature type="compositionally biased region" description="Basic and acidic residues" evidence="2">
    <location>
        <begin position="130"/>
        <end position="165"/>
    </location>
</feature>
<evidence type="ECO:0000313" key="5">
    <source>
        <dbReference type="WBParaSite" id="EgrG_000333800"/>
    </source>
</evidence>
<feature type="region of interest" description="Disordered" evidence="2">
    <location>
        <begin position="110"/>
        <end position="185"/>
    </location>
</feature>
<dbReference type="Proteomes" id="UP000492820">
    <property type="component" value="Unassembled WGS sequence"/>
</dbReference>
<dbReference type="InterPro" id="IPR008907">
    <property type="entry name" value="TPP/p25"/>
</dbReference>
<dbReference type="PANTHER" id="PTHR12932">
    <property type="entry name" value="P25 ALPHA-RELATED"/>
    <property type="match status" value="1"/>
</dbReference>
<dbReference type="WBParaSite" id="EgrG_000333800">
    <property type="protein sequence ID" value="EgrG_000333800"/>
    <property type="gene ID" value="EgrG_000333800"/>
</dbReference>
<dbReference type="Pfam" id="PF05517">
    <property type="entry name" value="p25-alpha"/>
    <property type="match status" value="1"/>
</dbReference>
<dbReference type="GO" id="GO:0032273">
    <property type="term" value="P:positive regulation of protein polymerization"/>
    <property type="evidence" value="ECO:0007669"/>
    <property type="project" value="TreeGrafter"/>
</dbReference>
<accession>A0A068X3G3</accession>
<feature type="compositionally biased region" description="Basic and acidic residues" evidence="2">
    <location>
        <begin position="175"/>
        <end position="185"/>
    </location>
</feature>
<evidence type="ECO:0000256" key="2">
    <source>
        <dbReference type="SAM" id="MobiDB-lite"/>
    </source>
</evidence>
<reference evidence="3" key="2">
    <citation type="submission" date="2014-06" db="EMBL/GenBank/DDBJ databases">
        <authorList>
            <person name="Aslett M."/>
        </authorList>
    </citation>
    <scope>NUCLEOTIDE SEQUENCE</scope>
</reference>
<dbReference type="GO" id="GO:0046785">
    <property type="term" value="P:microtubule polymerization"/>
    <property type="evidence" value="ECO:0007669"/>
    <property type="project" value="InterPro"/>
</dbReference>
<reference evidence="5" key="3">
    <citation type="submission" date="2020-10" db="UniProtKB">
        <authorList>
            <consortium name="WormBaseParasite"/>
        </authorList>
    </citation>
    <scope>IDENTIFICATION</scope>
</reference>
<evidence type="ECO:0000313" key="3">
    <source>
        <dbReference type="EMBL" id="CDS24447.1"/>
    </source>
</evidence>
<dbReference type="AlphaFoldDB" id="A0A068X3G3"/>
<organism evidence="3">
    <name type="scientific">Echinococcus granulosus</name>
    <name type="common">Hydatid tapeworm</name>
    <dbReference type="NCBI Taxonomy" id="6210"/>
    <lineage>
        <taxon>Eukaryota</taxon>
        <taxon>Metazoa</taxon>
        <taxon>Spiralia</taxon>
        <taxon>Lophotrochozoa</taxon>
        <taxon>Platyhelminthes</taxon>
        <taxon>Cestoda</taxon>
        <taxon>Eucestoda</taxon>
        <taxon>Cyclophyllidea</taxon>
        <taxon>Taeniidae</taxon>
        <taxon>Echinococcus</taxon>
        <taxon>Echinococcus granulosus group</taxon>
    </lineage>
</organism>
<dbReference type="EMBL" id="LK028606">
    <property type="protein sequence ID" value="CDS24447.1"/>
    <property type="molecule type" value="Genomic_DNA"/>
</dbReference>
<name>A0A068X3G3_ECHGR</name>
<reference evidence="3 4" key="1">
    <citation type="journal article" date="2013" name="Nature">
        <title>The genomes of four tapeworm species reveal adaptations to parasitism.</title>
        <authorList>
            <person name="Tsai I.J."/>
            <person name="Zarowiecki M."/>
            <person name="Holroyd N."/>
            <person name="Garciarrubio A."/>
            <person name="Sanchez-Flores A."/>
            <person name="Brooks K.L."/>
            <person name="Tracey A."/>
            <person name="Bobes R.J."/>
            <person name="Fragoso G."/>
            <person name="Sciutto E."/>
            <person name="Aslett M."/>
            <person name="Beasley H."/>
            <person name="Bennett H.M."/>
            <person name="Cai J."/>
            <person name="Camicia F."/>
            <person name="Clark R."/>
            <person name="Cucher M."/>
            <person name="De Silva N."/>
            <person name="Day T.A."/>
            <person name="Deplazes P."/>
            <person name="Estrada K."/>
            <person name="Fernandez C."/>
            <person name="Holland P.W."/>
            <person name="Hou J."/>
            <person name="Hu S."/>
            <person name="Huckvale T."/>
            <person name="Hung S.S."/>
            <person name="Kamenetzky L."/>
            <person name="Keane J.A."/>
            <person name="Kiss F."/>
            <person name="Koziol U."/>
            <person name="Lambert O."/>
            <person name="Liu K."/>
            <person name="Luo X."/>
            <person name="Luo Y."/>
            <person name="Macchiaroli N."/>
            <person name="Nichol S."/>
            <person name="Paps J."/>
            <person name="Parkinson J."/>
            <person name="Pouchkina-Stantcheva N."/>
            <person name="Riddiford N."/>
            <person name="Rosenzvit M."/>
            <person name="Salinas G."/>
            <person name="Wasmuth J.D."/>
            <person name="Zamanian M."/>
            <person name="Zheng Y."/>
            <person name="Cai X."/>
            <person name="Soberon X."/>
            <person name="Olson P.D."/>
            <person name="Laclette J.P."/>
            <person name="Brehm K."/>
            <person name="Berriman M."/>
            <person name="Garciarrubio A."/>
            <person name="Bobes R.J."/>
            <person name="Fragoso G."/>
            <person name="Sanchez-Flores A."/>
            <person name="Estrada K."/>
            <person name="Cevallos M.A."/>
            <person name="Morett E."/>
            <person name="Gonzalez V."/>
            <person name="Portillo T."/>
            <person name="Ochoa-Leyva A."/>
            <person name="Jose M.V."/>
            <person name="Sciutto E."/>
            <person name="Landa A."/>
            <person name="Jimenez L."/>
            <person name="Valdes V."/>
            <person name="Carrero J.C."/>
            <person name="Larralde C."/>
            <person name="Morales-Montor J."/>
            <person name="Limon-Lason J."/>
            <person name="Soberon X."/>
            <person name="Laclette J.P."/>
        </authorList>
    </citation>
    <scope>NUCLEOTIDE SEQUENCE [LARGE SCALE GENOMIC DNA]</scope>
</reference>
<gene>
    <name evidence="5" type="primary">EGR_05198</name>
    <name evidence="3" type="ORF">EgrG_000333800</name>
</gene>
<dbReference type="OrthoDB" id="548799at2759"/>